<evidence type="ECO:0000313" key="1">
    <source>
        <dbReference type="EMBL" id="MEA9357993.1"/>
    </source>
</evidence>
<organism evidence="1 2">
    <name type="scientific">Bacteriovorax antarcticus</name>
    <dbReference type="NCBI Taxonomy" id="3088717"/>
    <lineage>
        <taxon>Bacteria</taxon>
        <taxon>Pseudomonadati</taxon>
        <taxon>Bdellovibrionota</taxon>
        <taxon>Bacteriovoracia</taxon>
        <taxon>Bacteriovoracales</taxon>
        <taxon>Bacteriovoracaceae</taxon>
        <taxon>Bacteriovorax</taxon>
    </lineage>
</organism>
<dbReference type="Proteomes" id="UP001302274">
    <property type="component" value="Unassembled WGS sequence"/>
</dbReference>
<dbReference type="EMBL" id="JAYGJQ010000002">
    <property type="protein sequence ID" value="MEA9357993.1"/>
    <property type="molecule type" value="Genomic_DNA"/>
</dbReference>
<reference evidence="1 2" key="1">
    <citation type="submission" date="2023-11" db="EMBL/GenBank/DDBJ databases">
        <title>A Novel Polar Bacteriovorax (B. antarcticus) Isolated from the Biocrust in Antarctica.</title>
        <authorList>
            <person name="Mun W."/>
            <person name="Choi S.Y."/>
            <person name="Mitchell R.J."/>
        </authorList>
    </citation>
    <scope>NUCLEOTIDE SEQUENCE [LARGE SCALE GENOMIC DNA]</scope>
    <source>
        <strain evidence="1 2">PP10</strain>
    </source>
</reference>
<gene>
    <name evidence="1" type="ORF">SHI21_17305</name>
</gene>
<accession>A0ABU5VY49</accession>
<dbReference type="RefSeq" id="WP_323578208.1">
    <property type="nucleotide sequence ID" value="NZ_JAYGJQ010000002.1"/>
</dbReference>
<proteinExistence type="predicted"/>
<sequence length="119" mass="13355">MASDDIFNAGVPKEVEEDAEFVDWSDDIDGSQLILIEAAKEKIKNLGVVSSTKDLQDGLYEKKWKNGLRLYFAVIENSKGQRTLLLLGSGKGLEQDKAIRKSREILKKYKVVKTSIKIP</sequence>
<keyword evidence="2" id="KW-1185">Reference proteome</keyword>
<comment type="caution">
    <text evidence="1">The sequence shown here is derived from an EMBL/GenBank/DDBJ whole genome shotgun (WGS) entry which is preliminary data.</text>
</comment>
<protein>
    <submittedName>
        <fullName evidence="1">Uncharacterized protein</fullName>
    </submittedName>
</protein>
<name>A0ABU5VY49_9BACT</name>
<evidence type="ECO:0000313" key="2">
    <source>
        <dbReference type="Proteomes" id="UP001302274"/>
    </source>
</evidence>